<evidence type="ECO:0000313" key="3">
    <source>
        <dbReference type="Proteomes" id="UP000184600"/>
    </source>
</evidence>
<protein>
    <submittedName>
        <fullName evidence="2">Putative binding protein</fullName>
    </submittedName>
</protein>
<accession>A0A1M7YXI8</accession>
<proteinExistence type="predicted"/>
<dbReference type="GO" id="GO:0015689">
    <property type="term" value="P:molybdate ion transport"/>
    <property type="evidence" value="ECO:0007669"/>
    <property type="project" value="TreeGrafter"/>
</dbReference>
<dbReference type="InterPro" id="IPR050682">
    <property type="entry name" value="ModA/WtpA"/>
</dbReference>
<gene>
    <name evidence="2" type="ORF">VQ7734_03159</name>
</gene>
<dbReference type="Proteomes" id="UP000184600">
    <property type="component" value="Unassembled WGS sequence"/>
</dbReference>
<keyword evidence="3" id="KW-1185">Reference proteome</keyword>
<dbReference type="RefSeq" id="WP_073584253.1">
    <property type="nucleotide sequence ID" value="NZ_AP024898.1"/>
</dbReference>
<dbReference type="Gene3D" id="3.40.190.10">
    <property type="entry name" value="Periplasmic binding protein-like II"/>
    <property type="match status" value="2"/>
</dbReference>
<dbReference type="EMBL" id="FRFG01000037">
    <property type="protein sequence ID" value="SHO57390.1"/>
    <property type="molecule type" value="Genomic_DNA"/>
</dbReference>
<dbReference type="AlphaFoldDB" id="A0A1M7YXI8"/>
<dbReference type="GO" id="GO:0030973">
    <property type="term" value="F:molybdate ion binding"/>
    <property type="evidence" value="ECO:0007669"/>
    <property type="project" value="TreeGrafter"/>
</dbReference>
<dbReference type="STRING" id="1117707.VQ7734_03159"/>
<organism evidence="2 3">
    <name type="scientific">Vibrio quintilis</name>
    <dbReference type="NCBI Taxonomy" id="1117707"/>
    <lineage>
        <taxon>Bacteria</taxon>
        <taxon>Pseudomonadati</taxon>
        <taxon>Pseudomonadota</taxon>
        <taxon>Gammaproteobacteria</taxon>
        <taxon>Vibrionales</taxon>
        <taxon>Vibrionaceae</taxon>
        <taxon>Vibrio</taxon>
    </lineage>
</organism>
<dbReference type="OrthoDB" id="9785015at2"/>
<dbReference type="Pfam" id="PF13531">
    <property type="entry name" value="SBP_bac_11"/>
    <property type="match status" value="1"/>
</dbReference>
<dbReference type="PANTHER" id="PTHR30632">
    <property type="entry name" value="MOLYBDATE-BINDING PERIPLASMIC PROTEIN"/>
    <property type="match status" value="1"/>
</dbReference>
<dbReference type="SUPFAM" id="SSF53850">
    <property type="entry name" value="Periplasmic binding protein-like II"/>
    <property type="match status" value="1"/>
</dbReference>
<name>A0A1M7YXI8_9VIBR</name>
<evidence type="ECO:0000313" key="2">
    <source>
        <dbReference type="EMBL" id="SHO57390.1"/>
    </source>
</evidence>
<sequence length="243" mass="27129">MNIYRWFFLAAVLFLPCSGSLASEQMMLVSGAGYKALVTDIIEVCKQDYDLNIQASYGNFGQILAQINRSGMIQAVISSDNFFTDHHVKVSETYPVGDGTLVLAWRKGLHLSGPQDISKPEIRRFAIPHTRKALYGRAGWQFLQHTHLIQAVENKLYVVSTVPQVTAYLVAGEVDAGFVNLTDIQKVQHRIGGYIKIKSGYKPIHIVSGVLKGQSERERESLILFRQCISSTTVKKIAHRHGL</sequence>
<feature type="chain" id="PRO_5012794268" evidence="1">
    <location>
        <begin position="23"/>
        <end position="243"/>
    </location>
</feature>
<dbReference type="PANTHER" id="PTHR30632:SF14">
    <property type="entry name" value="TUNGSTATE_MOLYBDATE_CHROMATE-BINDING PROTEIN MODA"/>
    <property type="match status" value="1"/>
</dbReference>
<evidence type="ECO:0000256" key="1">
    <source>
        <dbReference type="SAM" id="SignalP"/>
    </source>
</evidence>
<reference evidence="3" key="1">
    <citation type="submission" date="2016-12" db="EMBL/GenBank/DDBJ databases">
        <authorList>
            <person name="Rodrigo-Torres L."/>
            <person name="Arahal R.D."/>
            <person name="Lucena T."/>
        </authorList>
    </citation>
    <scope>NUCLEOTIDE SEQUENCE [LARGE SCALE GENOMIC DNA]</scope>
</reference>
<keyword evidence="1" id="KW-0732">Signal</keyword>
<feature type="signal peptide" evidence="1">
    <location>
        <begin position="1"/>
        <end position="22"/>
    </location>
</feature>